<dbReference type="InterPro" id="IPR001199">
    <property type="entry name" value="Cyt_B5-like_heme/steroid-bd"/>
</dbReference>
<reference evidence="3 4" key="1">
    <citation type="submission" date="2017-03" db="EMBL/GenBank/DDBJ databases">
        <title>Genome sequence of Clostridium oryzae DSM 28571.</title>
        <authorList>
            <person name="Poehlein A."/>
            <person name="Daniel R."/>
        </authorList>
    </citation>
    <scope>NUCLEOTIDE SEQUENCE [LARGE SCALE GENOMIC DNA]</scope>
    <source>
        <strain evidence="3 4">DSM 28571</strain>
    </source>
</reference>
<dbReference type="EMBL" id="MZGV01000026">
    <property type="protein sequence ID" value="OPJ60979.1"/>
    <property type="molecule type" value="Genomic_DNA"/>
</dbReference>
<dbReference type="OrthoDB" id="9785263at2"/>
<dbReference type="InterPro" id="IPR036400">
    <property type="entry name" value="Cyt_B5-like_heme/steroid_sf"/>
</dbReference>
<organism evidence="3 4">
    <name type="scientific">Clostridium oryzae</name>
    <dbReference type="NCBI Taxonomy" id="1450648"/>
    <lineage>
        <taxon>Bacteria</taxon>
        <taxon>Bacillati</taxon>
        <taxon>Bacillota</taxon>
        <taxon>Clostridia</taxon>
        <taxon>Eubacteriales</taxon>
        <taxon>Clostridiaceae</taxon>
        <taxon>Clostridium</taxon>
    </lineage>
</organism>
<dbReference type="AlphaFoldDB" id="A0A1V4IM84"/>
<sequence length="140" mass="15902">MSSKPKQKILDSNDRISIYIEKMVIEPCPYVRNYYGCLIKGEMTMLFNCMKPRKLENKELRQQLKEFTLEELKQYDGANGKPAYIAVDGVVYDVSLTPSWGGGTHFSIYAGRDVTREFNSCHQGQASILESIPKIGILKS</sequence>
<dbReference type="PANTHER" id="PTHR10281:SF76">
    <property type="entry name" value="CALCUTTA CUP-RELATED"/>
    <property type="match status" value="1"/>
</dbReference>
<gene>
    <name evidence="3" type="ORF">CLORY_25280</name>
</gene>
<evidence type="ECO:0000256" key="1">
    <source>
        <dbReference type="ARBA" id="ARBA00038357"/>
    </source>
</evidence>
<comment type="similarity">
    <text evidence="1">Belongs to the cytochrome b5 family. MAPR subfamily.</text>
</comment>
<name>A0A1V4IM84_9CLOT</name>
<evidence type="ECO:0000313" key="4">
    <source>
        <dbReference type="Proteomes" id="UP000190080"/>
    </source>
</evidence>
<dbReference type="InterPro" id="IPR050577">
    <property type="entry name" value="MAPR/NEUFC/NENF-like"/>
</dbReference>
<dbReference type="RefSeq" id="WP_139376031.1">
    <property type="nucleotide sequence ID" value="NZ_MZGV01000026.1"/>
</dbReference>
<keyword evidence="4" id="KW-1185">Reference proteome</keyword>
<accession>A0A1V4IM84</accession>
<comment type="caution">
    <text evidence="3">The sequence shown here is derived from an EMBL/GenBank/DDBJ whole genome shotgun (WGS) entry which is preliminary data.</text>
</comment>
<evidence type="ECO:0000313" key="3">
    <source>
        <dbReference type="EMBL" id="OPJ60979.1"/>
    </source>
</evidence>
<feature type="domain" description="Cytochrome b5 heme-binding" evidence="2">
    <location>
        <begin position="67"/>
        <end position="139"/>
    </location>
</feature>
<dbReference type="SMART" id="SM01117">
    <property type="entry name" value="Cyt-b5"/>
    <property type="match status" value="1"/>
</dbReference>
<dbReference type="STRING" id="1450648.CLORY_25280"/>
<dbReference type="Pfam" id="PF00173">
    <property type="entry name" value="Cyt-b5"/>
    <property type="match status" value="1"/>
</dbReference>
<dbReference type="PANTHER" id="PTHR10281">
    <property type="entry name" value="MEMBRANE-ASSOCIATED PROGESTERONE RECEPTOR COMPONENT-RELATED"/>
    <property type="match status" value="1"/>
</dbReference>
<dbReference type="Proteomes" id="UP000190080">
    <property type="component" value="Unassembled WGS sequence"/>
</dbReference>
<dbReference type="Gene3D" id="3.10.120.10">
    <property type="entry name" value="Cytochrome b5-like heme/steroid binding domain"/>
    <property type="match status" value="1"/>
</dbReference>
<evidence type="ECO:0000259" key="2">
    <source>
        <dbReference type="SMART" id="SM01117"/>
    </source>
</evidence>
<protein>
    <submittedName>
        <fullName evidence="3">Cytochrome b5-like heme/steroid binding domain protein</fullName>
    </submittedName>
</protein>
<proteinExistence type="inferred from homology"/>
<dbReference type="SUPFAM" id="SSF55856">
    <property type="entry name" value="Cytochrome b5-like heme/steroid binding domain"/>
    <property type="match status" value="1"/>
</dbReference>